<dbReference type="InterPro" id="IPR032675">
    <property type="entry name" value="LRR_dom_sf"/>
</dbReference>
<dbReference type="Gene3D" id="3.40.309.10">
    <property type="entry name" value="Aldehyde Dehydrogenase, Chain A, domain 2"/>
    <property type="match status" value="1"/>
</dbReference>
<dbReference type="EMBL" id="CAVNYO010000402">
    <property type="protein sequence ID" value="CAK5274393.1"/>
    <property type="molecule type" value="Genomic_DNA"/>
</dbReference>
<keyword evidence="7" id="KW-1185">Reference proteome</keyword>
<dbReference type="InterPro" id="IPR015590">
    <property type="entry name" value="Aldehyde_DH_dom"/>
</dbReference>
<name>A0AAD2HDZ7_9AGAR</name>
<dbReference type="SUPFAM" id="SSF53720">
    <property type="entry name" value="ALDH-like"/>
    <property type="match status" value="1"/>
</dbReference>
<accession>A0AAD2HDZ7</accession>
<dbReference type="SUPFAM" id="SSF52047">
    <property type="entry name" value="RNI-like"/>
    <property type="match status" value="1"/>
</dbReference>
<dbReference type="InterPro" id="IPR016163">
    <property type="entry name" value="Ald_DH_C"/>
</dbReference>
<evidence type="ECO:0000259" key="5">
    <source>
        <dbReference type="Pfam" id="PF00171"/>
    </source>
</evidence>
<dbReference type="GO" id="GO:0004030">
    <property type="term" value="F:aldehyde dehydrogenase [NAD(P)+] activity"/>
    <property type="evidence" value="ECO:0007669"/>
    <property type="project" value="UniProtKB-ARBA"/>
</dbReference>
<sequence length="1309" mass="147748">MPHLASSLIFPRQSPDLPSPYGVQVLRASLASYLHELRGMARSRSGLAREAEPARLFKWGRSHVRKSSHPPPTTFTIMPSTCDIELDTESYKGKIHIETGLFIGGKFVDPIESKELVDVINPSTGLKIASVQIGTSKDVNFAVDTAWKTYRSAWGLKVPAAQRGKLLARLADLLERDLDQFAALETLNAGKPFAVAQRSDIAGSIRCIRYFAGYADKIHGDTIETHDKRLAYTRREPYGVVGQIIPWNFPMMMLSWKVGPALATGNCIVMKANFFPSELTPLSALKFAELVNEAGFPPGVFNIVNGYGPTVGQTIIEHPDIQKVAFTGSTLVGRKVLEASARTNLKVVTLELGGKSPSIVFDDCDLEQTIRWVGAAMYDNMGQSCVAGTRIFVQAGIYDKFIGRFTELVKTLAKDTGDPFAKATRHGPQVSQNQFDRIMSFIESGKKDGATVHLGGDRHGSEGYFVQPTIFTNVKPEMKIVQEEIFGPVASVLKFETEEEVIEAANKTSYGLACLVFSENIKRALRVAHQLEAGSAFINMPQMTDAAIPFGGFKESGIGREHGEGALETYTQVKSVHVNLGEMRALSSLPLDDDIVHSLMTFCPDFRTLQSLILVSKAFFAVYESHPRSITRCVAYNVVGPALPQALRVLRFPTSEWARQRDANPDELADTCPEDHEPSVITCEEKNLLQDNAEMIARFENIYSFRFKDRNSRTSVLTPEESQRFRRAAYRILLYSEIFTSRGWDVNDILDMEADEVMDFVKQRTAFFMRFPTDELLEIWSVTEYMRHIYLELGIREESTDVAMMHLLTLGPEAVVQAWDTRNPYGVLCEMDVDDFSEMDEEPPLFSGFYDAPLQKIWSVRKVQAPKEDDSPSKWVLDTVNGANDTWGLQLLSSANWGRFPCKTTSFWPGNLARNISLWNTIDQLDVERQNTSNWFESWILGVFDARPTDANSEWATWTPDDSYCKDCIAKFLNGNAWRWLLNKKIESGWNPPENCWYGYNCRTQTRVSTHAAKLNEPDPEPFLPPELEWLIFEFAAKMHPQCIVQCIRVARRVRIWLEPLLYGKFLVEDSTAEHIRATVSLDTMLGILSAKPPDFLRRHIHHLALSTSMEEDVLARLLQACSNVKDLCLWSGGTSLATWLQVRRLENLERLSVNMQTLFIDASDGETYLPPTVELLTAFRHITHLDLFGHISHATWPVFAALPALTNLAFNDDFFPETLDATFERCPNLRVLVVIYNAWEDYHCKFQEREDVSLDARVCLVYCGNFTGDWLEGLAGGVDFWTRAEQFLERKRLRQVPETHFFVDIKAA</sequence>
<dbReference type="InterPro" id="IPR029510">
    <property type="entry name" value="Ald_DH_CS_GLU"/>
</dbReference>
<evidence type="ECO:0000256" key="4">
    <source>
        <dbReference type="RuleBase" id="RU003345"/>
    </source>
</evidence>
<evidence type="ECO:0000256" key="3">
    <source>
        <dbReference type="PROSITE-ProRule" id="PRU10007"/>
    </source>
</evidence>
<evidence type="ECO:0000256" key="2">
    <source>
        <dbReference type="ARBA" id="ARBA00023002"/>
    </source>
</evidence>
<dbReference type="InterPro" id="IPR016160">
    <property type="entry name" value="Ald_DH_CS_CYS"/>
</dbReference>
<evidence type="ECO:0000256" key="1">
    <source>
        <dbReference type="ARBA" id="ARBA00009986"/>
    </source>
</evidence>
<dbReference type="FunFam" id="3.40.605.10:FF:000001">
    <property type="entry name" value="Aldehyde dehydrogenase 1"/>
    <property type="match status" value="1"/>
</dbReference>
<protein>
    <recommendedName>
        <fullName evidence="5">Aldehyde dehydrogenase domain-containing protein</fullName>
    </recommendedName>
</protein>
<feature type="active site" evidence="3">
    <location>
        <position position="351"/>
    </location>
</feature>
<reference evidence="6" key="1">
    <citation type="submission" date="2023-11" db="EMBL/GenBank/DDBJ databases">
        <authorList>
            <person name="De Vega J J."/>
            <person name="De Vega J J."/>
        </authorList>
    </citation>
    <scope>NUCLEOTIDE SEQUENCE</scope>
</reference>
<dbReference type="CDD" id="cd07091">
    <property type="entry name" value="ALDH_F1-2_Ald2-like"/>
    <property type="match status" value="1"/>
</dbReference>
<dbReference type="FunFam" id="3.40.309.10:FF:000012">
    <property type="entry name" value="Betaine aldehyde dehydrogenase"/>
    <property type="match status" value="1"/>
</dbReference>
<dbReference type="InterPro" id="IPR016161">
    <property type="entry name" value="Ald_DH/histidinol_DH"/>
</dbReference>
<evidence type="ECO:0000313" key="7">
    <source>
        <dbReference type="Proteomes" id="UP001295794"/>
    </source>
</evidence>
<proteinExistence type="inferred from homology"/>
<dbReference type="Gene3D" id="3.40.605.10">
    <property type="entry name" value="Aldehyde Dehydrogenase, Chain A, domain 1"/>
    <property type="match status" value="1"/>
</dbReference>
<dbReference type="InterPro" id="IPR016162">
    <property type="entry name" value="Ald_DH_N"/>
</dbReference>
<comment type="similarity">
    <text evidence="1 4">Belongs to the aldehyde dehydrogenase family.</text>
</comment>
<dbReference type="PROSITE" id="PS00070">
    <property type="entry name" value="ALDEHYDE_DEHYDR_CYS"/>
    <property type="match status" value="1"/>
</dbReference>
<gene>
    <name evidence="6" type="ORF">MYCIT1_LOCUS21577</name>
</gene>
<dbReference type="PANTHER" id="PTHR11699">
    <property type="entry name" value="ALDEHYDE DEHYDROGENASE-RELATED"/>
    <property type="match status" value="1"/>
</dbReference>
<feature type="domain" description="Aldehyde dehydrogenase" evidence="5">
    <location>
        <begin position="113"/>
        <end position="576"/>
    </location>
</feature>
<dbReference type="FunFam" id="3.40.605.10:FF:000026">
    <property type="entry name" value="Aldehyde dehydrogenase, putative"/>
    <property type="match status" value="1"/>
</dbReference>
<comment type="caution">
    <text evidence="6">The sequence shown here is derived from an EMBL/GenBank/DDBJ whole genome shotgun (WGS) entry which is preliminary data.</text>
</comment>
<dbReference type="Pfam" id="PF00171">
    <property type="entry name" value="Aldedh"/>
    <property type="match status" value="1"/>
</dbReference>
<organism evidence="6 7">
    <name type="scientific">Mycena citricolor</name>
    <dbReference type="NCBI Taxonomy" id="2018698"/>
    <lineage>
        <taxon>Eukaryota</taxon>
        <taxon>Fungi</taxon>
        <taxon>Dikarya</taxon>
        <taxon>Basidiomycota</taxon>
        <taxon>Agaricomycotina</taxon>
        <taxon>Agaricomycetes</taxon>
        <taxon>Agaricomycetidae</taxon>
        <taxon>Agaricales</taxon>
        <taxon>Marasmiineae</taxon>
        <taxon>Mycenaceae</taxon>
        <taxon>Mycena</taxon>
    </lineage>
</organism>
<dbReference type="Proteomes" id="UP001295794">
    <property type="component" value="Unassembled WGS sequence"/>
</dbReference>
<evidence type="ECO:0000313" key="6">
    <source>
        <dbReference type="EMBL" id="CAK5274393.1"/>
    </source>
</evidence>
<dbReference type="PROSITE" id="PS00687">
    <property type="entry name" value="ALDEHYDE_DEHYDR_GLU"/>
    <property type="match status" value="1"/>
</dbReference>
<keyword evidence="2 4" id="KW-0560">Oxidoreductase</keyword>
<dbReference type="Gene3D" id="3.80.10.10">
    <property type="entry name" value="Ribonuclease Inhibitor"/>
    <property type="match status" value="1"/>
</dbReference>